<dbReference type="EMBL" id="JBHTBY010000017">
    <property type="protein sequence ID" value="MFC7322417.1"/>
    <property type="molecule type" value="Genomic_DNA"/>
</dbReference>
<gene>
    <name evidence="3" type="ORF">ACFQMN_16250</name>
</gene>
<evidence type="ECO:0000259" key="2">
    <source>
        <dbReference type="Pfam" id="PF01370"/>
    </source>
</evidence>
<protein>
    <submittedName>
        <fullName evidence="3">NAD-dependent epimerase/dehydratase family protein</fullName>
    </submittedName>
</protein>
<evidence type="ECO:0000256" key="1">
    <source>
        <dbReference type="ARBA" id="ARBA00007637"/>
    </source>
</evidence>
<evidence type="ECO:0000313" key="3">
    <source>
        <dbReference type="EMBL" id="MFC7322417.1"/>
    </source>
</evidence>
<sequence>MKELLKVLVTGGAGFIGSHVTDLLLDQGYEVIVIDNLISGKLKNLHRDVVFYQTDILSQETEQIIKKEKPDYLVHTAAQISVAKSIESPINDANINIIGTMKLLDYANKYGIKKVIFSSSCAVYGETGDINIPINHKLAPLSFYGASKLTSEMYIQLYCKFYHLPYTILRYSNVYGPRQSSQGEGGVVTIFTNCYLSQKRPIIYGDGEQTRDFIFVKDVAMANLAALQTRNSVNSRIFNIGTGDKTSINKLTESLSKHFPDKLTPQYSPALDGDIRFSCLDIEDTIKNLNWRPSWSLKQGLEETLTYYQNEMRGNKDGK</sequence>
<proteinExistence type="inferred from homology"/>
<dbReference type="RefSeq" id="WP_289214811.1">
    <property type="nucleotide sequence ID" value="NZ_JAPVRC010000002.1"/>
</dbReference>
<reference evidence="4" key="1">
    <citation type="journal article" date="2019" name="Int. J. Syst. Evol. Microbiol.">
        <title>The Global Catalogue of Microorganisms (GCM) 10K type strain sequencing project: providing services to taxonomists for standard genome sequencing and annotation.</title>
        <authorList>
            <consortium name="The Broad Institute Genomics Platform"/>
            <consortium name="The Broad Institute Genome Sequencing Center for Infectious Disease"/>
            <person name="Wu L."/>
            <person name="Ma J."/>
        </authorList>
    </citation>
    <scope>NUCLEOTIDE SEQUENCE [LARGE SCALE GENOMIC DNA]</scope>
    <source>
        <strain evidence="4">CCUG 73951</strain>
    </source>
</reference>
<comment type="similarity">
    <text evidence="1">Belongs to the NAD(P)-dependent epimerase/dehydratase family.</text>
</comment>
<evidence type="ECO:0000313" key="4">
    <source>
        <dbReference type="Proteomes" id="UP001596494"/>
    </source>
</evidence>
<dbReference type="InterPro" id="IPR001509">
    <property type="entry name" value="Epimerase_deHydtase"/>
</dbReference>
<name>A0ABW2K8F7_9BACI</name>
<dbReference type="PANTHER" id="PTHR43000">
    <property type="entry name" value="DTDP-D-GLUCOSE 4,6-DEHYDRATASE-RELATED"/>
    <property type="match status" value="1"/>
</dbReference>
<feature type="domain" description="NAD-dependent epimerase/dehydratase" evidence="2">
    <location>
        <begin position="7"/>
        <end position="241"/>
    </location>
</feature>
<dbReference type="Proteomes" id="UP001596494">
    <property type="component" value="Unassembled WGS sequence"/>
</dbReference>
<dbReference type="Gene3D" id="3.40.50.720">
    <property type="entry name" value="NAD(P)-binding Rossmann-like Domain"/>
    <property type="match status" value="1"/>
</dbReference>
<keyword evidence="4" id="KW-1185">Reference proteome</keyword>
<comment type="caution">
    <text evidence="3">The sequence shown here is derived from an EMBL/GenBank/DDBJ whole genome shotgun (WGS) entry which is preliminary data.</text>
</comment>
<organism evidence="3 4">
    <name type="scientific">Halobacillus campisalis</name>
    <dbReference type="NCBI Taxonomy" id="435909"/>
    <lineage>
        <taxon>Bacteria</taxon>
        <taxon>Bacillati</taxon>
        <taxon>Bacillota</taxon>
        <taxon>Bacilli</taxon>
        <taxon>Bacillales</taxon>
        <taxon>Bacillaceae</taxon>
        <taxon>Halobacillus</taxon>
    </lineage>
</organism>
<dbReference type="Pfam" id="PF01370">
    <property type="entry name" value="Epimerase"/>
    <property type="match status" value="1"/>
</dbReference>
<dbReference type="InterPro" id="IPR036291">
    <property type="entry name" value="NAD(P)-bd_dom_sf"/>
</dbReference>
<dbReference type="SUPFAM" id="SSF51735">
    <property type="entry name" value="NAD(P)-binding Rossmann-fold domains"/>
    <property type="match status" value="1"/>
</dbReference>
<accession>A0ABW2K8F7</accession>